<organism evidence="4 5">
    <name type="scientific">Discina gigas</name>
    <dbReference type="NCBI Taxonomy" id="1032678"/>
    <lineage>
        <taxon>Eukaryota</taxon>
        <taxon>Fungi</taxon>
        <taxon>Dikarya</taxon>
        <taxon>Ascomycota</taxon>
        <taxon>Pezizomycotina</taxon>
        <taxon>Pezizomycetes</taxon>
        <taxon>Pezizales</taxon>
        <taxon>Discinaceae</taxon>
        <taxon>Discina</taxon>
    </lineage>
</organism>
<evidence type="ECO:0000259" key="3">
    <source>
        <dbReference type="Pfam" id="PF01926"/>
    </source>
</evidence>
<dbReference type="EMBL" id="JBBBZM010000044">
    <property type="protein sequence ID" value="KAL0636744.1"/>
    <property type="molecule type" value="Genomic_DNA"/>
</dbReference>
<evidence type="ECO:0000256" key="2">
    <source>
        <dbReference type="SAM" id="MobiDB-lite"/>
    </source>
</evidence>
<dbReference type="Gene3D" id="3.40.50.300">
    <property type="entry name" value="P-loop containing nucleotide triphosphate hydrolases"/>
    <property type="match status" value="1"/>
</dbReference>
<dbReference type="Pfam" id="PF01926">
    <property type="entry name" value="MMR_HSR1"/>
    <property type="match status" value="1"/>
</dbReference>
<feature type="region of interest" description="Disordered" evidence="2">
    <location>
        <begin position="1"/>
        <end position="57"/>
    </location>
</feature>
<keyword evidence="1" id="KW-0175">Coiled coil</keyword>
<comment type="caution">
    <text evidence="4">The sequence shown here is derived from an EMBL/GenBank/DDBJ whole genome shotgun (WGS) entry which is preliminary data.</text>
</comment>
<feature type="domain" description="G" evidence="3">
    <location>
        <begin position="100"/>
        <end position="160"/>
    </location>
</feature>
<evidence type="ECO:0000256" key="1">
    <source>
        <dbReference type="SAM" id="Coils"/>
    </source>
</evidence>
<reference evidence="4 5" key="1">
    <citation type="submission" date="2024-02" db="EMBL/GenBank/DDBJ databases">
        <title>Discinaceae phylogenomics.</title>
        <authorList>
            <person name="Dirks A.C."/>
            <person name="James T.Y."/>
        </authorList>
    </citation>
    <scope>NUCLEOTIDE SEQUENCE [LARGE SCALE GENOMIC DNA]</scope>
    <source>
        <strain evidence="4 5">ACD0624</strain>
    </source>
</reference>
<dbReference type="InterPro" id="IPR006073">
    <property type="entry name" value="GTP-bd"/>
</dbReference>
<dbReference type="InterPro" id="IPR027417">
    <property type="entry name" value="P-loop_NTPase"/>
</dbReference>
<proteinExistence type="predicted"/>
<feature type="coiled-coil region" evidence="1">
    <location>
        <begin position="307"/>
        <end position="364"/>
    </location>
</feature>
<dbReference type="CDD" id="cd00882">
    <property type="entry name" value="Ras_like_GTPase"/>
    <property type="match status" value="1"/>
</dbReference>
<evidence type="ECO:0000313" key="4">
    <source>
        <dbReference type="EMBL" id="KAL0636744.1"/>
    </source>
</evidence>
<feature type="compositionally biased region" description="Low complexity" evidence="2">
    <location>
        <begin position="21"/>
        <end position="32"/>
    </location>
</feature>
<feature type="compositionally biased region" description="Polar residues" evidence="2">
    <location>
        <begin position="1"/>
        <end position="19"/>
    </location>
</feature>
<accession>A0ABR3GLD8</accession>
<evidence type="ECO:0000313" key="5">
    <source>
        <dbReference type="Proteomes" id="UP001447188"/>
    </source>
</evidence>
<keyword evidence="5" id="KW-1185">Reference proteome</keyword>
<dbReference type="Proteomes" id="UP001447188">
    <property type="component" value="Unassembled WGS sequence"/>
</dbReference>
<sequence>MTAIRYTSQPTIETASAAQRSVPSSPQNNSPPELSKEIYPDDQPPRSPTPINDQDGGFESVEIENYHAHVEHAPGPWYQDACDVARSLKNMHFPKPDVMIAVMGKTGTGKTSFINAVTGKSMEVGHDLRACTQDIQFAQTEIDHRTVTFIDTPGFDDTDRSDVDILNLITAYLQTADSGQIRLSGIIYLHSIKDTRMQGSSMKNIRMFRSLCGDNYFHNVILCTTGWHEVEPEAGNRRESQLKEEGNFWGDMVKKGARVERHHIENGQVSATRIAGLLVQSKPTVLQIQRELEDRPLAETSAGKLVLEQMEELKLKHQEEMNAIREELKNARVSNNQEDIAALKKYFEKEIAGLKKTQEELEKLRDVEQAGRLRAELQAESGWCVIC</sequence>
<gene>
    <name evidence="4" type="ORF">Q9L58_004226</name>
</gene>
<name>A0ABR3GLD8_9PEZI</name>
<dbReference type="SUPFAM" id="SSF52540">
    <property type="entry name" value="P-loop containing nucleoside triphosphate hydrolases"/>
    <property type="match status" value="1"/>
</dbReference>
<protein>
    <recommendedName>
        <fullName evidence="3">G domain-containing protein</fullName>
    </recommendedName>
</protein>